<dbReference type="PANTHER" id="PTHR22683">
    <property type="entry name" value="SPORULATION PROTEIN RELATED"/>
    <property type="match status" value="1"/>
</dbReference>
<dbReference type="PROSITE" id="PS50901">
    <property type="entry name" value="FTSK"/>
    <property type="match status" value="1"/>
</dbReference>
<evidence type="ECO:0000256" key="1">
    <source>
        <dbReference type="ARBA" id="ARBA00022741"/>
    </source>
</evidence>
<feature type="region of interest" description="Disordered" evidence="4">
    <location>
        <begin position="1288"/>
        <end position="1387"/>
    </location>
</feature>
<evidence type="ECO:0000256" key="2">
    <source>
        <dbReference type="ARBA" id="ARBA00022840"/>
    </source>
</evidence>
<reference evidence="6 7" key="1">
    <citation type="submission" date="2022-12" db="EMBL/GenBank/DDBJ databases">
        <authorList>
            <person name="Muema E."/>
        </authorList>
    </citation>
    <scope>NUCLEOTIDE SEQUENCE [LARGE SCALE GENOMIC DNA]</scope>
    <source>
        <strain evidence="7">1330</strain>
    </source>
</reference>
<evidence type="ECO:0000259" key="5">
    <source>
        <dbReference type="PROSITE" id="PS50901"/>
    </source>
</evidence>
<keyword evidence="7" id="KW-1185">Reference proteome</keyword>
<accession>A0ABU8KCP4</accession>
<gene>
    <name evidence="6" type="ORF">O7A05_10635</name>
</gene>
<feature type="compositionally biased region" description="Basic and acidic residues" evidence="4">
    <location>
        <begin position="1293"/>
        <end position="1303"/>
    </location>
</feature>
<dbReference type="InterPro" id="IPR002543">
    <property type="entry name" value="FtsK_dom"/>
</dbReference>
<dbReference type="Pfam" id="PF01580">
    <property type="entry name" value="FtsK_SpoIIIE"/>
    <property type="match status" value="1"/>
</dbReference>
<feature type="binding site" evidence="3">
    <location>
        <begin position="1550"/>
        <end position="1557"/>
    </location>
    <ligand>
        <name>ATP</name>
        <dbReference type="ChEBI" id="CHEBI:30616"/>
    </ligand>
</feature>
<evidence type="ECO:0000256" key="3">
    <source>
        <dbReference type="PROSITE-ProRule" id="PRU00289"/>
    </source>
</evidence>
<dbReference type="Gene3D" id="3.40.50.300">
    <property type="entry name" value="P-loop containing nucleotide triphosphate hydrolases"/>
    <property type="match status" value="1"/>
</dbReference>
<keyword evidence="1 3" id="KW-0547">Nucleotide-binding</keyword>
<dbReference type="InterPro" id="IPR027417">
    <property type="entry name" value="P-loop_NTPase"/>
</dbReference>
<feature type="compositionally biased region" description="Low complexity" evidence="4">
    <location>
        <begin position="1350"/>
        <end position="1371"/>
    </location>
</feature>
<sequence length="1776" mass="195275">MNALDLIGAAGAAALQERLQGLGADSGTARFMLDRLTGPQVAAIVSQLVSDPSIQSQVKIAVPRALVDGQGLPDTVITDERTVAWRHAECDRPALLIANTDDDQGASLHDVALIGAKELKEGPAYWVLPASDGLGLPEEHVEAWHIALKALSSVDDWPLAQLSNYVAMTRAAIENMSLPVADALGWALPALQLPRDTGYFRSQRPKDLQQQSRWRRLYDKLITDRRPLLSKQRPNRQPIEADELRDQFETVRDEIAAELHPTIEAFVDSPAGWRDSTEKLAELEWEQDNILLIFSGLKLKKLKLPEETAQFFDYERPDRLSDPDKAYLSDLKGRSLKESREDDREFFEAHREDLAANRQLRAKWEKFVYGRPIECTDFLDGLVRSIERLFAQLGTLRMPRRIEIRSSRRTKTQWLDMNADVARAFSLKYKALRQVLPQAVSWDTPHIFEFETLLEAASKSRKFRENVSTSRANVQIKFDLTLTVGSGPGAEKNTVQLIWRAEPDAIGLALPDDLARLEKNPFGIAEVSRMLVSKKGAMQSVSLADVGTLQPSFRQDAGSLVPRSTNVEDLSKALPRSIKASVAGGRMTPPAGAVLGEKWTAFVVGYSAAIQDWRTNGMGGTPQLEQADLYAMLLEQLRSSAPGDLNRRDLWEPILRIGTVQIAGSTPAAIVAPWHPMRMAATAVKMRSLCGLIDHLLKAEEVNFGDQRLFFADLRSELAHPYYPEAVPGFTGGEAVLVTETSTLNDYSFMERPVRDPSEASTDVDPAEAAREIRGLIGRYLDLQPHERANLSIMLYNCDAAGLPLATVNALGSVHEDEVHCNVLVRHRDRSKLNKVYTDLLDQSGNDPDAIVVRETSLNFMSKLRIGVMLEGSSGRRAPDERSVDVAFLHDVVSRQAREAWFSVPRNDDTDPSIADHVPPRWSYRRVVGEEQLTATSYLVSPRQPRVGWSYLDALAAVIRKQSHRDNEHYLPARQISLQDHGLEAMFKDVHGLAEWVATYDDLLDKRQLMAQGIKVIRYRRERTHGRNMVVSSTSDLRVLPVLVRRRLDQLSLGLDDDRLSALAERMIADATAISGDVILRAAKRGVSAGELIGLILSRALVAEELLKRPASWFLLDDYAQWLGQREEGIADILALSVDPGPDGRPRLRAVVTEAKYVESNGLAEAKRHSSQQLRQTMRRIEDALFGDPGRLDRDLWLSRLADILLDEPSALTASFSLEEVRNGIRNGTVEIDLKGYSHIFVSGPADAGGSPGDQDEVTEVRGLQETYTREGLRQLIKAYEASDPLMPMRSALGDRRPWETSEFRAPAPRVRWTTKNGPASGADPEPDAPPPGPPPTSTTPIPVGTKESAGTAPVADAGEAATAAAGHSFAPDQGKQEEAGPVSPAGESFADLVSRRAGQVQSAADEDEQWLEATAGRLRTALMGYNLQAKIAGIRLTPNAALVRFVGSDRLRVEDIEAKQSALLTTHGLRVISISPLPGEIVVGVARAKRQIVSMWDLWERRALNRNAAGLNTSFLLGLRELDGEILYLNLGGPFAGVSQHDPHTLIAGATGSGKSVLIQALILDIAATNPSALVHVHLIDPKMGVDYSAIERLPHVKGGIIIDQAVAIEMMEGLVIEMDRRYELFRQSGARDIRSFNIKAAPEARLPMKFLIHDEFAEWMLTEDYKGAVTSIVSRLGVKARAAGIHLVFAAQRPDAGVMPVQLRDNLGNRLILKVASVGTSEIALGTKGAENLLGLGHLAARLSGEASTVFAQAPFLSDEDIEDVVSAIAAQDG</sequence>
<dbReference type="Proteomes" id="UP001366503">
    <property type="component" value="Unassembled WGS sequence"/>
</dbReference>
<dbReference type="EMBL" id="JAPYKO010000005">
    <property type="protein sequence ID" value="MEI9402609.1"/>
    <property type="molecule type" value="Genomic_DNA"/>
</dbReference>
<keyword evidence="2 3" id="KW-0067">ATP-binding</keyword>
<proteinExistence type="predicted"/>
<dbReference type="InterPro" id="IPR050206">
    <property type="entry name" value="FtsK/SpoIIIE/SftA"/>
</dbReference>
<evidence type="ECO:0000313" key="6">
    <source>
        <dbReference type="EMBL" id="MEI9402609.1"/>
    </source>
</evidence>
<dbReference type="SUPFAM" id="SSF52540">
    <property type="entry name" value="P-loop containing nucleoside triphosphate hydrolases"/>
    <property type="match status" value="1"/>
</dbReference>
<evidence type="ECO:0000313" key="7">
    <source>
        <dbReference type="Proteomes" id="UP001366503"/>
    </source>
</evidence>
<feature type="compositionally biased region" description="Pro residues" evidence="4">
    <location>
        <begin position="1328"/>
        <end position="1338"/>
    </location>
</feature>
<dbReference type="PANTHER" id="PTHR22683:SF41">
    <property type="entry name" value="DNA TRANSLOCASE FTSK"/>
    <property type="match status" value="1"/>
</dbReference>
<evidence type="ECO:0000256" key="4">
    <source>
        <dbReference type="SAM" id="MobiDB-lite"/>
    </source>
</evidence>
<protein>
    <submittedName>
        <fullName evidence="6">FtsK/SpoIIIE domain-containing protein</fullName>
    </submittedName>
</protein>
<comment type="caution">
    <text evidence="6">The sequence shown here is derived from an EMBL/GenBank/DDBJ whole genome shotgun (WGS) entry which is preliminary data.</text>
</comment>
<dbReference type="RefSeq" id="WP_337092991.1">
    <property type="nucleotide sequence ID" value="NZ_JAPYKO010000005.1"/>
</dbReference>
<name>A0ABU8KCP4_9HYPH</name>
<organism evidence="6 7">
    <name type="scientific">Mesorhizobium argentiipisi</name>
    <dbReference type="NCBI Taxonomy" id="3015175"/>
    <lineage>
        <taxon>Bacteria</taxon>
        <taxon>Pseudomonadati</taxon>
        <taxon>Pseudomonadota</taxon>
        <taxon>Alphaproteobacteria</taxon>
        <taxon>Hyphomicrobiales</taxon>
        <taxon>Phyllobacteriaceae</taxon>
        <taxon>Mesorhizobium</taxon>
    </lineage>
</organism>
<feature type="domain" description="FtsK" evidence="5">
    <location>
        <begin position="1525"/>
        <end position="1724"/>
    </location>
</feature>